<proteinExistence type="predicted"/>
<accession>A0ACC2S7A2</accession>
<evidence type="ECO:0000313" key="2">
    <source>
        <dbReference type="Proteomes" id="UP001165960"/>
    </source>
</evidence>
<dbReference type="Proteomes" id="UP001165960">
    <property type="component" value="Unassembled WGS sequence"/>
</dbReference>
<organism evidence="1 2">
    <name type="scientific">Entomophthora muscae</name>
    <dbReference type="NCBI Taxonomy" id="34485"/>
    <lineage>
        <taxon>Eukaryota</taxon>
        <taxon>Fungi</taxon>
        <taxon>Fungi incertae sedis</taxon>
        <taxon>Zoopagomycota</taxon>
        <taxon>Entomophthoromycotina</taxon>
        <taxon>Entomophthoromycetes</taxon>
        <taxon>Entomophthorales</taxon>
        <taxon>Entomophthoraceae</taxon>
        <taxon>Entomophthora</taxon>
    </lineage>
</organism>
<sequence length="87" mass="9852">MQSAFNKLLHAVSNSIYLLPQTSKYRFNSHPEGVDPQDATQWTTGMAAQKDVQKDTEGDKQVRKAFNPMMSMSESNQGKHLEGTWSY</sequence>
<comment type="caution">
    <text evidence="1">The sequence shown here is derived from an EMBL/GenBank/DDBJ whole genome shotgun (WGS) entry which is preliminary data.</text>
</comment>
<reference evidence="1" key="1">
    <citation type="submission" date="2022-04" db="EMBL/GenBank/DDBJ databases">
        <title>Genome of the entomopathogenic fungus Entomophthora muscae.</title>
        <authorList>
            <person name="Elya C."/>
            <person name="Lovett B.R."/>
            <person name="Lee E."/>
            <person name="Macias A.M."/>
            <person name="Hajek A.E."/>
            <person name="De Bivort B.L."/>
            <person name="Kasson M.T."/>
            <person name="De Fine Licht H.H."/>
            <person name="Stajich J.E."/>
        </authorList>
    </citation>
    <scope>NUCLEOTIDE SEQUENCE</scope>
    <source>
        <strain evidence="1">Berkeley</strain>
    </source>
</reference>
<name>A0ACC2S7A2_9FUNG</name>
<keyword evidence="2" id="KW-1185">Reference proteome</keyword>
<evidence type="ECO:0000313" key="1">
    <source>
        <dbReference type="EMBL" id="KAJ9058252.1"/>
    </source>
</evidence>
<gene>
    <name evidence="1" type="ORF">DSO57_1014137</name>
</gene>
<dbReference type="EMBL" id="QTSX02005733">
    <property type="protein sequence ID" value="KAJ9058252.1"/>
    <property type="molecule type" value="Genomic_DNA"/>
</dbReference>
<protein>
    <submittedName>
        <fullName evidence="1">Uncharacterized protein</fullName>
    </submittedName>
</protein>